<keyword evidence="7 10" id="KW-0472">Membrane</keyword>
<reference evidence="12 13" key="1">
    <citation type="journal article" date="2020" name="ISME J.">
        <title>Comparative genomics reveals insights into cyanobacterial evolution and habitat adaptation.</title>
        <authorList>
            <person name="Chen M.Y."/>
            <person name="Teng W.K."/>
            <person name="Zhao L."/>
            <person name="Hu C.X."/>
            <person name="Zhou Y.K."/>
            <person name="Han B.P."/>
            <person name="Song L.R."/>
            <person name="Shu W.S."/>
        </authorList>
    </citation>
    <scope>NUCLEOTIDE SEQUENCE [LARGE SCALE GENOMIC DNA]</scope>
    <source>
        <strain evidence="12 13">FACHB-1050</strain>
    </source>
</reference>
<protein>
    <submittedName>
        <fullName evidence="12">Vitamin K epoxide reductase family protein</fullName>
    </submittedName>
</protein>
<name>A0ABR8C8C7_9CYAN</name>
<keyword evidence="8" id="KW-1015">Disulfide bond</keyword>
<comment type="subcellular location">
    <subcellularLocation>
        <location evidence="1">Membrane</location>
        <topology evidence="1">Multi-pass membrane protein</topology>
    </subcellularLocation>
</comment>
<keyword evidence="4" id="KW-0874">Quinone</keyword>
<dbReference type="InterPro" id="IPR036249">
    <property type="entry name" value="Thioredoxin-like_sf"/>
</dbReference>
<dbReference type="Proteomes" id="UP000618445">
    <property type="component" value="Unassembled WGS sequence"/>
</dbReference>
<feature type="transmembrane region" description="Helical" evidence="10">
    <location>
        <begin position="122"/>
        <end position="141"/>
    </location>
</feature>
<proteinExistence type="inferred from homology"/>
<evidence type="ECO:0000256" key="9">
    <source>
        <dbReference type="ARBA" id="ARBA00023284"/>
    </source>
</evidence>
<keyword evidence="6" id="KW-0560">Oxidoreductase</keyword>
<dbReference type="SMART" id="SM00756">
    <property type="entry name" value="VKc"/>
    <property type="match status" value="1"/>
</dbReference>
<comment type="similarity">
    <text evidence="2">Belongs to the VKOR family.</text>
</comment>
<dbReference type="InterPro" id="IPR038354">
    <property type="entry name" value="VKOR_sf"/>
</dbReference>
<dbReference type="InterPro" id="IPR012932">
    <property type="entry name" value="VKOR"/>
</dbReference>
<evidence type="ECO:0000256" key="10">
    <source>
        <dbReference type="SAM" id="Phobius"/>
    </source>
</evidence>
<dbReference type="RefSeq" id="WP_190577410.1">
    <property type="nucleotide sequence ID" value="NZ_CAWPQU010000067.1"/>
</dbReference>
<feature type="transmembrane region" description="Helical" evidence="10">
    <location>
        <begin position="37"/>
        <end position="57"/>
    </location>
</feature>
<evidence type="ECO:0000256" key="3">
    <source>
        <dbReference type="ARBA" id="ARBA00022692"/>
    </source>
</evidence>
<evidence type="ECO:0000313" key="12">
    <source>
        <dbReference type="EMBL" id="MBD2316528.1"/>
    </source>
</evidence>
<dbReference type="EMBL" id="JACJQY010000007">
    <property type="protein sequence ID" value="MBD2316528.1"/>
    <property type="molecule type" value="Genomic_DNA"/>
</dbReference>
<dbReference type="PANTHER" id="PTHR34573:SF1">
    <property type="entry name" value="VITAMIN K EPOXIDE REDUCTASE DOMAIN-CONTAINING PROTEIN"/>
    <property type="match status" value="1"/>
</dbReference>
<dbReference type="PROSITE" id="PS51354">
    <property type="entry name" value="GLUTAREDOXIN_2"/>
    <property type="match status" value="1"/>
</dbReference>
<evidence type="ECO:0000256" key="4">
    <source>
        <dbReference type="ARBA" id="ARBA00022719"/>
    </source>
</evidence>
<dbReference type="CDD" id="cd12916">
    <property type="entry name" value="VKOR_1"/>
    <property type="match status" value="1"/>
</dbReference>
<dbReference type="Gene3D" id="1.20.1440.130">
    <property type="entry name" value="VKOR domain"/>
    <property type="match status" value="1"/>
</dbReference>
<evidence type="ECO:0000256" key="6">
    <source>
        <dbReference type="ARBA" id="ARBA00023002"/>
    </source>
</evidence>
<dbReference type="SUPFAM" id="SSF52833">
    <property type="entry name" value="Thioredoxin-like"/>
    <property type="match status" value="1"/>
</dbReference>
<evidence type="ECO:0000256" key="7">
    <source>
        <dbReference type="ARBA" id="ARBA00023136"/>
    </source>
</evidence>
<accession>A0ABR8C8C7</accession>
<keyword evidence="9" id="KW-0676">Redox-active center</keyword>
<dbReference type="InterPro" id="IPR044698">
    <property type="entry name" value="VKOR/LTO1"/>
</dbReference>
<dbReference type="Gene3D" id="3.40.30.10">
    <property type="entry name" value="Glutaredoxin"/>
    <property type="match status" value="1"/>
</dbReference>
<organism evidence="12 13">
    <name type="scientific">Phormidium tenue FACHB-1050</name>
    <dbReference type="NCBI Taxonomy" id="2692857"/>
    <lineage>
        <taxon>Bacteria</taxon>
        <taxon>Bacillati</taxon>
        <taxon>Cyanobacteriota</taxon>
        <taxon>Cyanophyceae</taxon>
        <taxon>Oscillatoriophycideae</taxon>
        <taxon>Oscillatoriales</taxon>
        <taxon>Oscillatoriaceae</taxon>
        <taxon>Phormidium</taxon>
    </lineage>
</organism>
<sequence length="346" mass="38190">MNENIPEETISSTAQKVKELRKKQRSHSWLQRYQRPIMAGISALGLVITIYLTFVSFSQSSVACPTNACDVVLTSPYAKIFGLPLSLFGCLGYASMIAFAITPLLVKQEQKELRTKLDNWTGLLLFMGGTAMMIFSGYLIYLLVTVIQAACIYCIASALLSTSLFVFSVIGRKWEDIGKLFFTGAIIATLTIVGTLVIYGSVNKPIVSATLPIDAITGKQIIQTPTTRPKKGIGWEVTTTSGSAEIALAKHLKQIGAKMYVLYTCPHCYKQKQLFGKEALAELNWIECLPDGKNAQPQLCEAAKIQTVPTWDINGKFYQGEQSLQKLADLSGYQGDRNFLYMLPDH</sequence>
<dbReference type="PANTHER" id="PTHR34573">
    <property type="entry name" value="VKC DOMAIN-CONTAINING PROTEIN"/>
    <property type="match status" value="1"/>
</dbReference>
<dbReference type="Pfam" id="PF07884">
    <property type="entry name" value="VKOR"/>
    <property type="match status" value="1"/>
</dbReference>
<evidence type="ECO:0000313" key="13">
    <source>
        <dbReference type="Proteomes" id="UP000618445"/>
    </source>
</evidence>
<feature type="transmembrane region" description="Helical" evidence="10">
    <location>
        <begin position="147"/>
        <end position="168"/>
    </location>
</feature>
<keyword evidence="5 10" id="KW-1133">Transmembrane helix</keyword>
<evidence type="ECO:0000256" key="1">
    <source>
        <dbReference type="ARBA" id="ARBA00004141"/>
    </source>
</evidence>
<keyword evidence="3 10" id="KW-0812">Transmembrane</keyword>
<comment type="caution">
    <text evidence="12">The sequence shown here is derived from an EMBL/GenBank/DDBJ whole genome shotgun (WGS) entry which is preliminary data.</text>
</comment>
<evidence type="ECO:0000256" key="8">
    <source>
        <dbReference type="ARBA" id="ARBA00023157"/>
    </source>
</evidence>
<keyword evidence="13" id="KW-1185">Reference proteome</keyword>
<evidence type="ECO:0000256" key="2">
    <source>
        <dbReference type="ARBA" id="ARBA00006214"/>
    </source>
</evidence>
<feature type="domain" description="Vitamin K epoxide reductase" evidence="11">
    <location>
        <begin position="31"/>
        <end position="172"/>
    </location>
</feature>
<feature type="transmembrane region" description="Helical" evidence="10">
    <location>
        <begin position="180"/>
        <end position="202"/>
    </location>
</feature>
<evidence type="ECO:0000259" key="11">
    <source>
        <dbReference type="SMART" id="SM00756"/>
    </source>
</evidence>
<evidence type="ECO:0000256" key="5">
    <source>
        <dbReference type="ARBA" id="ARBA00022989"/>
    </source>
</evidence>
<feature type="transmembrane region" description="Helical" evidence="10">
    <location>
        <begin position="77"/>
        <end position="101"/>
    </location>
</feature>
<gene>
    <name evidence="12" type="ORF">H6G05_06665</name>
</gene>